<evidence type="ECO:0000256" key="1">
    <source>
        <dbReference type="ARBA" id="ARBA00023002"/>
    </source>
</evidence>
<dbReference type="PANTHER" id="PTHR43205">
    <property type="entry name" value="PROSTAGLANDIN REDUCTASE"/>
    <property type="match status" value="1"/>
</dbReference>
<dbReference type="AlphaFoldDB" id="A0A5C3QPG2"/>
<dbReference type="InterPro" id="IPR020843">
    <property type="entry name" value="ER"/>
</dbReference>
<evidence type="ECO:0000313" key="3">
    <source>
        <dbReference type="EMBL" id="TFL03873.1"/>
    </source>
</evidence>
<evidence type="ECO:0000259" key="2">
    <source>
        <dbReference type="SMART" id="SM00829"/>
    </source>
</evidence>
<reference evidence="3 4" key="1">
    <citation type="journal article" date="2019" name="Nat. Ecol. Evol.">
        <title>Megaphylogeny resolves global patterns of mushroom evolution.</title>
        <authorList>
            <person name="Varga T."/>
            <person name="Krizsan K."/>
            <person name="Foldi C."/>
            <person name="Dima B."/>
            <person name="Sanchez-Garcia M."/>
            <person name="Sanchez-Ramirez S."/>
            <person name="Szollosi G.J."/>
            <person name="Szarkandi J.G."/>
            <person name="Papp V."/>
            <person name="Albert L."/>
            <person name="Andreopoulos W."/>
            <person name="Angelini C."/>
            <person name="Antonin V."/>
            <person name="Barry K.W."/>
            <person name="Bougher N.L."/>
            <person name="Buchanan P."/>
            <person name="Buyck B."/>
            <person name="Bense V."/>
            <person name="Catcheside P."/>
            <person name="Chovatia M."/>
            <person name="Cooper J."/>
            <person name="Damon W."/>
            <person name="Desjardin D."/>
            <person name="Finy P."/>
            <person name="Geml J."/>
            <person name="Haridas S."/>
            <person name="Hughes K."/>
            <person name="Justo A."/>
            <person name="Karasinski D."/>
            <person name="Kautmanova I."/>
            <person name="Kiss B."/>
            <person name="Kocsube S."/>
            <person name="Kotiranta H."/>
            <person name="LaButti K.M."/>
            <person name="Lechner B.E."/>
            <person name="Liimatainen K."/>
            <person name="Lipzen A."/>
            <person name="Lukacs Z."/>
            <person name="Mihaltcheva S."/>
            <person name="Morgado L.N."/>
            <person name="Niskanen T."/>
            <person name="Noordeloos M.E."/>
            <person name="Ohm R.A."/>
            <person name="Ortiz-Santana B."/>
            <person name="Ovrebo C."/>
            <person name="Racz N."/>
            <person name="Riley R."/>
            <person name="Savchenko A."/>
            <person name="Shiryaev A."/>
            <person name="Soop K."/>
            <person name="Spirin V."/>
            <person name="Szebenyi C."/>
            <person name="Tomsovsky M."/>
            <person name="Tulloss R.E."/>
            <person name="Uehling J."/>
            <person name="Grigoriev I.V."/>
            <person name="Vagvolgyi C."/>
            <person name="Papp T."/>
            <person name="Martin F.M."/>
            <person name="Miettinen O."/>
            <person name="Hibbett D.S."/>
            <person name="Nagy L.G."/>
        </authorList>
    </citation>
    <scope>NUCLEOTIDE SEQUENCE [LARGE SCALE GENOMIC DNA]</scope>
    <source>
        <strain evidence="3 4">CBS 309.79</strain>
    </source>
</reference>
<dbReference type="Gene3D" id="3.90.180.10">
    <property type="entry name" value="Medium-chain alcohol dehydrogenases, catalytic domain"/>
    <property type="match status" value="1"/>
</dbReference>
<dbReference type="Pfam" id="PF00107">
    <property type="entry name" value="ADH_zinc_N"/>
    <property type="match status" value="1"/>
</dbReference>
<proteinExistence type="predicted"/>
<accession>A0A5C3QPG2</accession>
<dbReference type="InterPro" id="IPR011032">
    <property type="entry name" value="GroES-like_sf"/>
</dbReference>
<keyword evidence="1" id="KW-0560">Oxidoreductase</keyword>
<protein>
    <submittedName>
        <fullName evidence="3">Alcohol dehydrogenase</fullName>
    </submittedName>
</protein>
<dbReference type="OrthoDB" id="809632at2759"/>
<sequence>MSSSSTYTRIVLNERPKADFEPNTFRTEVVPLEFNPTNDEVVVHVTDISLDPAMRGFVRDVRSYLPPVKIGAVMRATGLGVVVKAGPKSNFKKGDNVMGPVGFTEYAMLKEGQLEKLDLPKGGQLLDFLNTLGLPGLTAYFGLHNVGKIKKGERLFVSGAAGAVGSLVVQLGKKAGAEVIAIAGTQEKCDWLKNELGADKVLNYKSPTFRKDFRKCGYLDVFFDNVGGDMLDLALGNLNLNARIVLCGAISDYNAVQPKGLKNYMTLISQRATIQGFVIFDFEKEYKAARAELAGYLAEGSVKRKFHIVEGLTQAPAALPMLFSGKNDGKLVVKVSNGPTASAKL</sequence>
<dbReference type="Pfam" id="PF16884">
    <property type="entry name" value="ADH_N_2"/>
    <property type="match status" value="1"/>
</dbReference>
<dbReference type="InterPro" id="IPR013149">
    <property type="entry name" value="ADH-like_C"/>
</dbReference>
<dbReference type="InterPro" id="IPR045010">
    <property type="entry name" value="MDR_fam"/>
</dbReference>
<dbReference type="GO" id="GO:0016628">
    <property type="term" value="F:oxidoreductase activity, acting on the CH-CH group of donors, NAD or NADP as acceptor"/>
    <property type="evidence" value="ECO:0007669"/>
    <property type="project" value="InterPro"/>
</dbReference>
<organism evidence="3 4">
    <name type="scientific">Pterulicium gracile</name>
    <dbReference type="NCBI Taxonomy" id="1884261"/>
    <lineage>
        <taxon>Eukaryota</taxon>
        <taxon>Fungi</taxon>
        <taxon>Dikarya</taxon>
        <taxon>Basidiomycota</taxon>
        <taxon>Agaricomycotina</taxon>
        <taxon>Agaricomycetes</taxon>
        <taxon>Agaricomycetidae</taxon>
        <taxon>Agaricales</taxon>
        <taxon>Pleurotineae</taxon>
        <taxon>Pterulaceae</taxon>
        <taxon>Pterulicium</taxon>
    </lineage>
</organism>
<dbReference type="SUPFAM" id="SSF50129">
    <property type="entry name" value="GroES-like"/>
    <property type="match status" value="1"/>
</dbReference>
<dbReference type="SUPFAM" id="SSF51735">
    <property type="entry name" value="NAD(P)-binding Rossmann-fold domains"/>
    <property type="match status" value="1"/>
</dbReference>
<dbReference type="InterPro" id="IPR041694">
    <property type="entry name" value="ADH_N_2"/>
</dbReference>
<dbReference type="SMART" id="SM00829">
    <property type="entry name" value="PKS_ER"/>
    <property type="match status" value="1"/>
</dbReference>
<dbReference type="FunFam" id="3.40.50.720:FF:000121">
    <property type="entry name" value="Prostaglandin reductase 2"/>
    <property type="match status" value="1"/>
</dbReference>
<dbReference type="CDD" id="cd05288">
    <property type="entry name" value="PGDH"/>
    <property type="match status" value="1"/>
</dbReference>
<evidence type="ECO:0000313" key="4">
    <source>
        <dbReference type="Proteomes" id="UP000305067"/>
    </source>
</evidence>
<name>A0A5C3QPG2_9AGAR</name>
<dbReference type="Gene3D" id="3.40.50.720">
    <property type="entry name" value="NAD(P)-binding Rossmann-like Domain"/>
    <property type="match status" value="1"/>
</dbReference>
<dbReference type="EMBL" id="ML178819">
    <property type="protein sequence ID" value="TFL03873.1"/>
    <property type="molecule type" value="Genomic_DNA"/>
</dbReference>
<feature type="domain" description="Enoyl reductase (ER)" evidence="2">
    <location>
        <begin position="36"/>
        <end position="333"/>
    </location>
</feature>
<keyword evidence="4" id="KW-1185">Reference proteome</keyword>
<gene>
    <name evidence="3" type="ORF">BDV98DRAFT_525526</name>
</gene>
<dbReference type="Proteomes" id="UP000305067">
    <property type="component" value="Unassembled WGS sequence"/>
</dbReference>
<dbReference type="PANTHER" id="PTHR43205:SF42">
    <property type="entry name" value="ALCOHOL DEHYDROGENASE, ZINC-CONTAINING (AFU_ORTHOLOGUE AFUA_7G04530)"/>
    <property type="match status" value="1"/>
</dbReference>
<dbReference type="InterPro" id="IPR036291">
    <property type="entry name" value="NAD(P)-bd_dom_sf"/>
</dbReference>